<keyword evidence="9" id="KW-0045">Antibiotic biosynthesis</keyword>
<dbReference type="GO" id="GO:0072330">
    <property type="term" value="P:monocarboxylic acid biosynthetic process"/>
    <property type="evidence" value="ECO:0007669"/>
    <property type="project" value="UniProtKB-ARBA"/>
</dbReference>
<dbReference type="InterPro" id="IPR010071">
    <property type="entry name" value="AA_adenyl_dom"/>
</dbReference>
<dbReference type="FunFam" id="1.10.1200.10:FF:000016">
    <property type="entry name" value="Non-ribosomal peptide synthase"/>
    <property type="match status" value="1"/>
</dbReference>
<dbReference type="SUPFAM" id="SSF52777">
    <property type="entry name" value="CoA-dependent acyltransferases"/>
    <property type="match status" value="2"/>
</dbReference>
<dbReference type="SUPFAM" id="SSF56801">
    <property type="entry name" value="Acetyl-CoA synthetase-like"/>
    <property type="match status" value="2"/>
</dbReference>
<evidence type="ECO:0000256" key="7">
    <source>
        <dbReference type="ARBA" id="ARBA00022832"/>
    </source>
</evidence>
<dbReference type="Gene3D" id="3.30.559.10">
    <property type="entry name" value="Chloramphenicol acetyltransferase-like domain"/>
    <property type="match status" value="1"/>
</dbReference>
<dbReference type="CDD" id="cd05931">
    <property type="entry name" value="FAAL"/>
    <property type="match status" value="1"/>
</dbReference>
<proteinExistence type="inferred from homology"/>
<evidence type="ECO:0000256" key="6">
    <source>
        <dbReference type="ARBA" id="ARBA00022737"/>
    </source>
</evidence>
<dbReference type="InterPro" id="IPR025110">
    <property type="entry name" value="AMP-bd_C"/>
</dbReference>
<dbReference type="EMBL" id="AYJU01000001">
    <property type="protein sequence ID" value="EST56715.1"/>
    <property type="molecule type" value="Genomic_DNA"/>
</dbReference>
<comment type="cofactor">
    <cofactor evidence="1">
        <name>pantetheine 4'-phosphate</name>
        <dbReference type="ChEBI" id="CHEBI:47942"/>
    </cofactor>
</comment>
<dbReference type="Gene3D" id="3.30.559.30">
    <property type="entry name" value="Nonribosomal peptide synthetase, condensation domain"/>
    <property type="match status" value="1"/>
</dbReference>
<dbReference type="eggNOG" id="COG1020">
    <property type="taxonomic scope" value="Bacteria"/>
</dbReference>
<dbReference type="InterPro" id="IPR040097">
    <property type="entry name" value="FAAL/FAAC"/>
</dbReference>
<keyword evidence="6" id="KW-0677">Repeat</keyword>
<keyword evidence="8" id="KW-0443">Lipid metabolism</keyword>
<evidence type="ECO:0000256" key="1">
    <source>
        <dbReference type="ARBA" id="ARBA00001957"/>
    </source>
</evidence>
<dbReference type="Gene3D" id="3.30.300.30">
    <property type="match status" value="2"/>
</dbReference>
<accession>V6MFM6</accession>
<dbReference type="PROSITE" id="PS00455">
    <property type="entry name" value="AMP_BINDING"/>
    <property type="match status" value="2"/>
</dbReference>
<evidence type="ECO:0000256" key="5">
    <source>
        <dbReference type="ARBA" id="ARBA00022598"/>
    </source>
</evidence>
<comment type="similarity">
    <text evidence="2">Belongs to the ATP-dependent AMP-binding enzyme family.</text>
</comment>
<dbReference type="SMART" id="SM01294">
    <property type="entry name" value="PKS_PP_betabranch"/>
    <property type="match status" value="1"/>
</dbReference>
<evidence type="ECO:0000256" key="8">
    <source>
        <dbReference type="ARBA" id="ARBA00023098"/>
    </source>
</evidence>
<evidence type="ECO:0000256" key="10">
    <source>
        <dbReference type="ARBA" id="ARBA00023268"/>
    </source>
</evidence>
<dbReference type="RefSeq" id="WP_023554139.1">
    <property type="nucleotide sequence ID" value="NZ_KI629782.1"/>
</dbReference>
<dbReference type="FunFam" id="3.40.50.980:FF:000001">
    <property type="entry name" value="Non-ribosomal peptide synthetase"/>
    <property type="match status" value="1"/>
</dbReference>
<dbReference type="InterPro" id="IPR045851">
    <property type="entry name" value="AMP-bd_C_sf"/>
</dbReference>
<dbReference type="NCBIfam" id="TIGR01733">
    <property type="entry name" value="AA-adenyl-dom"/>
    <property type="match status" value="1"/>
</dbReference>
<organism evidence="12 13">
    <name type="scientific">Brevibacillus panacihumi W25</name>
    <dbReference type="NCBI Taxonomy" id="1408254"/>
    <lineage>
        <taxon>Bacteria</taxon>
        <taxon>Bacillati</taxon>
        <taxon>Bacillota</taxon>
        <taxon>Bacilli</taxon>
        <taxon>Bacillales</taxon>
        <taxon>Paenibacillaceae</taxon>
        <taxon>Brevibacillus</taxon>
    </lineage>
</organism>
<dbReference type="InterPro" id="IPR000873">
    <property type="entry name" value="AMP-dep_synth/lig_dom"/>
</dbReference>
<dbReference type="InterPro" id="IPR009081">
    <property type="entry name" value="PP-bd_ACP"/>
</dbReference>
<keyword evidence="4" id="KW-0597">Phosphoprotein</keyword>
<sequence>MSTYTKCLAFSNMVELLRYRAEKHPDRIAYRFLEHGEKETIAISYAELDVRAKQIALSLQPHISDGDRVLLLFPQGIDFVCAFMGCLYAHVTAVPVYPPKPRSMDRLQGIVEDSRPAVALTTSDVRGSMNATRLVDKLREVPLLDIDMIDCDPNDWVKPEKMTADSLAFLQYTSGSTSSPKGVMVTHANLLANHEMIKQAYGHDEQSIFVSWLPLFHDMGLIGNALQTLYLGSTCILMDPADFIHKPVRWLKAISTYRAHTSGGPNFAYELCARAITDEQCKGLNLNHWQAAFNGAEPVRQKTMDQFVQRFGPYGFRQDAFQPCYGMAETTLLVTGGKKPSLLQKIIVDPEELKNHRVSPLPPAEQSKGKTVVGCGSPWLDQEVRIVHPDTREALGQMHVGEIWIQGPHVAKGYWNKAEASLETFGARLADWSSGPYLRTGDMGFMINNELFVTGRCKDLMIIRGRNYYPQDLEYTAERSHEAIRHDCSAAFVIEEEASQQIVLVHEIERTYRSKNLDQVVDAIYQAISEEHELQVNAIILIRPGSIPKTTSGKIQRSKTREAYLRGALPTLKEWCRLGKEEANGEQSAPALDNLQNLEQWLSGRVATILGVSPDRIESDQPLTRMGFDSIHLIQFLHAIESGLQSSVTLKRLLEGPTLRELAAELSVYLPEAIENQQREEIQTEKLTSIPMTDMQRSLWFMQKLAPASTAYHVTKALRLPMVVDEMALQNAFGQLVERHAILRSSIAEAGEEPRLLIHPSIPWGIHWEDADVLSDKMLYPRLKQLAEQPFDLENGPLFEVYGFRRRDDLVLLLRFHHIIVDFWSLGILLQELGTIYTALSEGRQAALPEPTSTFADYAAWHRQWMATTEKERQLTYWEEQLSGELPVLDLPTDKPRPAIQTYRGTIHQTSADAKLLQKLNRIARQNQTTLYTLLLSAYQILLHRYTGQDDILVGSPSAGRTRARDAKLVGYLVNPLVMRGCLSGQPSFEQFLARMRQVVGEALANQLCPFSEVVKRVGQDRDPSRSPIFQTMFVMQQAPMEGIAGLTAFALDEPDAGINLGTLEMKSYTDPERMVQYDITLTAGVSPGRLALSWEYNTDLFAVETIERMSRHFVNLLESIASNPSQSIGYLSMLDPSEEQMLLHGWNMTDCPKLQEIDLEKTCLPEMFARQATKTPDAIAVSDPKHQISYRELDQWARRIAITLHRQGCKAENIVAIYIDRSCELIAAILGVLQAGGAYLPIDPAYPLDRVRRILDDSQATFILTTKKHAAFFEEKDGRIILLDQIAPDDLEISGLENEVAGLPEIRSSEEVASLIYTSGSTGQPKGVMLTHKGIVNVIASFLLSYDPSTQDRMLPLTSVASASFIGEMFPILCAGGELVLPDTYDVLDPDRLIRIIEDKQITMLSTVPAVIARLNQMAARLPKLRLLLSGGEALSWQDVDQLIGRVTLVNGYGLTETTVCSTYEELDARFLKEKGRISIGKPVINTQVYLLDEHLRPVPVGVTGEMYIAGYGVARGYWNNERQTNQSFLPNPFRPNSKMYKTGDLARWLPDGLLEYKGRADKQIKLRGYRIEPGEIEFHLNRHASVNKAVVVLQPVLNEKRLVAYFTLKEGSKAPSLHEWRQWLKTVLPDYMIPAAFLEIPKLPYLVNGKLDVLALPLPETTSSEMIPPTAAPKSEWERIISEIWQEVLQVPHVGRDDNFFDLGGHSLNIVTVQKRLIEWRKQEIPLVDMFKYPTIRSLAVYLSARDQGEQTKQIDAKHIHSFADARKAALHKRKQMHMRIGGGTND</sequence>
<evidence type="ECO:0000313" key="13">
    <source>
        <dbReference type="Proteomes" id="UP000017973"/>
    </source>
</evidence>
<dbReference type="STRING" id="1408254.T458_00190"/>
<dbReference type="GO" id="GO:0006631">
    <property type="term" value="P:fatty acid metabolic process"/>
    <property type="evidence" value="ECO:0007669"/>
    <property type="project" value="UniProtKB-KW"/>
</dbReference>
<dbReference type="PANTHER" id="PTHR45527">
    <property type="entry name" value="NONRIBOSOMAL PEPTIDE SYNTHETASE"/>
    <property type="match status" value="1"/>
</dbReference>
<dbReference type="HOGENOM" id="CLU_000022_0_9_9"/>
<dbReference type="GO" id="GO:0044550">
    <property type="term" value="P:secondary metabolite biosynthetic process"/>
    <property type="evidence" value="ECO:0007669"/>
    <property type="project" value="TreeGrafter"/>
</dbReference>
<dbReference type="FunFam" id="2.30.38.10:FF:000001">
    <property type="entry name" value="Non-ribosomal peptide synthetase PvdI"/>
    <property type="match status" value="1"/>
</dbReference>
<keyword evidence="7" id="KW-0276">Fatty acid metabolism</keyword>
<dbReference type="Pfam" id="PF00550">
    <property type="entry name" value="PP-binding"/>
    <property type="match status" value="2"/>
</dbReference>
<keyword evidence="5" id="KW-0436">Ligase</keyword>
<dbReference type="Pfam" id="PF13193">
    <property type="entry name" value="AMP-binding_C"/>
    <property type="match status" value="1"/>
</dbReference>
<keyword evidence="13" id="KW-1185">Reference proteome</keyword>
<dbReference type="SUPFAM" id="SSF47336">
    <property type="entry name" value="ACP-like"/>
    <property type="match status" value="2"/>
</dbReference>
<evidence type="ECO:0000256" key="9">
    <source>
        <dbReference type="ARBA" id="ARBA00023194"/>
    </source>
</evidence>
<evidence type="ECO:0000256" key="4">
    <source>
        <dbReference type="ARBA" id="ARBA00022553"/>
    </source>
</evidence>
<name>V6MFM6_9BACL</name>
<dbReference type="FunFam" id="3.40.50.12780:FF:000013">
    <property type="entry name" value="Long-chain-fatty-acid--AMP ligase FadD32"/>
    <property type="match status" value="1"/>
</dbReference>
<dbReference type="PATRIC" id="fig|1408254.3.peg.39"/>
<evidence type="ECO:0000313" key="12">
    <source>
        <dbReference type="EMBL" id="EST56715.1"/>
    </source>
</evidence>
<dbReference type="Gene3D" id="3.40.50.12780">
    <property type="entry name" value="N-terminal domain of ligase-like"/>
    <property type="match status" value="2"/>
</dbReference>
<dbReference type="Proteomes" id="UP000017973">
    <property type="component" value="Unassembled WGS sequence"/>
</dbReference>
<dbReference type="PROSITE" id="PS50075">
    <property type="entry name" value="CARRIER"/>
    <property type="match status" value="2"/>
</dbReference>
<dbReference type="InterPro" id="IPR020845">
    <property type="entry name" value="AMP-binding_CS"/>
</dbReference>
<dbReference type="eggNOG" id="COG0318">
    <property type="taxonomic scope" value="Bacteria"/>
</dbReference>
<comment type="caution">
    <text evidence="12">The sequence shown here is derived from an EMBL/GenBank/DDBJ whole genome shotgun (WGS) entry which is preliminary data.</text>
</comment>
<keyword evidence="10" id="KW-0511">Multifunctional enzyme</keyword>
<dbReference type="InterPro" id="IPR042099">
    <property type="entry name" value="ANL_N_sf"/>
</dbReference>
<evidence type="ECO:0000259" key="11">
    <source>
        <dbReference type="PROSITE" id="PS50075"/>
    </source>
</evidence>
<feature type="domain" description="Carrier" evidence="11">
    <location>
        <begin position="1674"/>
        <end position="1749"/>
    </location>
</feature>
<dbReference type="FunFam" id="3.40.50.12780:FF:000012">
    <property type="entry name" value="Non-ribosomal peptide synthetase"/>
    <property type="match status" value="1"/>
</dbReference>
<dbReference type="SMART" id="SM00823">
    <property type="entry name" value="PKS_PP"/>
    <property type="match status" value="2"/>
</dbReference>
<dbReference type="GO" id="GO:0016874">
    <property type="term" value="F:ligase activity"/>
    <property type="evidence" value="ECO:0007669"/>
    <property type="project" value="UniProtKB-KW"/>
</dbReference>
<dbReference type="PANTHER" id="PTHR45527:SF1">
    <property type="entry name" value="FATTY ACID SYNTHASE"/>
    <property type="match status" value="1"/>
</dbReference>
<dbReference type="GO" id="GO:0071766">
    <property type="term" value="P:Actinobacterium-type cell wall biogenesis"/>
    <property type="evidence" value="ECO:0007669"/>
    <property type="project" value="UniProtKB-ARBA"/>
</dbReference>
<evidence type="ECO:0000256" key="3">
    <source>
        <dbReference type="ARBA" id="ARBA00022450"/>
    </source>
</evidence>
<dbReference type="InterPro" id="IPR036736">
    <property type="entry name" value="ACP-like_sf"/>
</dbReference>
<dbReference type="GO" id="GO:0043041">
    <property type="term" value="P:amino acid activation for nonribosomal peptide biosynthetic process"/>
    <property type="evidence" value="ECO:0007669"/>
    <property type="project" value="TreeGrafter"/>
</dbReference>
<dbReference type="CDD" id="cd05930">
    <property type="entry name" value="A_NRPS"/>
    <property type="match status" value="1"/>
</dbReference>
<dbReference type="GO" id="GO:0017000">
    <property type="term" value="P:antibiotic biosynthetic process"/>
    <property type="evidence" value="ECO:0007669"/>
    <property type="project" value="UniProtKB-KW"/>
</dbReference>
<keyword evidence="3" id="KW-0596">Phosphopantetheine</keyword>
<dbReference type="GO" id="GO:0008610">
    <property type="term" value="P:lipid biosynthetic process"/>
    <property type="evidence" value="ECO:0007669"/>
    <property type="project" value="InterPro"/>
</dbReference>
<reference evidence="12 13" key="1">
    <citation type="journal article" date="2014" name="Genome Announc.">
        <title>Draft Genome Sequence of Brevibacillus panacihumi Strain W25, a Halotolerant Hydrocarbon-Degrading Bacterium.</title>
        <authorList>
            <person name="Wang X."/>
            <person name="Jin D."/>
            <person name="Zhou L."/>
            <person name="Wu L."/>
            <person name="An W."/>
            <person name="Chen Y."/>
            <person name="Zhao L."/>
        </authorList>
    </citation>
    <scope>NUCLEOTIDE SEQUENCE [LARGE SCALE GENOMIC DNA]</scope>
    <source>
        <strain evidence="12 13">W25</strain>
    </source>
</reference>
<dbReference type="Pfam" id="PF00501">
    <property type="entry name" value="AMP-binding"/>
    <property type="match status" value="2"/>
</dbReference>
<evidence type="ECO:0000256" key="2">
    <source>
        <dbReference type="ARBA" id="ARBA00006432"/>
    </source>
</evidence>
<protein>
    <recommendedName>
        <fullName evidence="11">Carrier domain-containing protein</fullName>
    </recommendedName>
</protein>
<dbReference type="CDD" id="cd19531">
    <property type="entry name" value="LCL_NRPS-like"/>
    <property type="match status" value="1"/>
</dbReference>
<feature type="domain" description="Carrier" evidence="11">
    <location>
        <begin position="596"/>
        <end position="670"/>
    </location>
</feature>
<gene>
    <name evidence="12" type="ORF">T458_00190</name>
</gene>
<dbReference type="InterPro" id="IPR020806">
    <property type="entry name" value="PKS_PP-bd"/>
</dbReference>
<dbReference type="Pfam" id="PF23024">
    <property type="entry name" value="AMP-dom_DIP2-like"/>
    <property type="match status" value="1"/>
</dbReference>
<dbReference type="GO" id="GO:0005737">
    <property type="term" value="C:cytoplasm"/>
    <property type="evidence" value="ECO:0007669"/>
    <property type="project" value="TreeGrafter"/>
</dbReference>
<dbReference type="GO" id="GO:0031177">
    <property type="term" value="F:phosphopantetheine binding"/>
    <property type="evidence" value="ECO:0007669"/>
    <property type="project" value="InterPro"/>
</dbReference>
<dbReference type="InterPro" id="IPR023213">
    <property type="entry name" value="CAT-like_dom_sf"/>
</dbReference>
<dbReference type="InterPro" id="IPR001242">
    <property type="entry name" value="Condensation_dom"/>
</dbReference>
<dbReference type="Pfam" id="PF00668">
    <property type="entry name" value="Condensation"/>
    <property type="match status" value="1"/>
</dbReference>
<dbReference type="Gene3D" id="1.10.1200.10">
    <property type="entry name" value="ACP-like"/>
    <property type="match status" value="2"/>
</dbReference>